<dbReference type="EMBL" id="SMAO01000003">
    <property type="protein sequence ID" value="TCT21905.1"/>
    <property type="molecule type" value="Genomic_DNA"/>
</dbReference>
<dbReference type="Proteomes" id="UP000295717">
    <property type="component" value="Unassembled WGS sequence"/>
</dbReference>
<proteinExistence type="predicted"/>
<name>A0A4R3MZL4_9GAMM</name>
<protein>
    <submittedName>
        <fullName evidence="1">Uncharacterized protein (DUF4415 family)</fullName>
    </submittedName>
</protein>
<dbReference type="Pfam" id="PF14384">
    <property type="entry name" value="BrnA_antitoxin"/>
    <property type="match status" value="1"/>
</dbReference>
<evidence type="ECO:0000313" key="1">
    <source>
        <dbReference type="EMBL" id="TCT21905.1"/>
    </source>
</evidence>
<accession>A0A4R3MZL4</accession>
<dbReference type="InterPro" id="IPR025528">
    <property type="entry name" value="BrnA_antitoxin"/>
</dbReference>
<gene>
    <name evidence="1" type="ORF">EDC35_1033</name>
</gene>
<reference evidence="1 2" key="1">
    <citation type="submission" date="2019-03" db="EMBL/GenBank/DDBJ databases">
        <title>Genomic Encyclopedia of Type Strains, Phase IV (KMG-IV): sequencing the most valuable type-strain genomes for metagenomic binning, comparative biology and taxonomic classification.</title>
        <authorList>
            <person name="Goeker M."/>
        </authorList>
    </citation>
    <scope>NUCLEOTIDE SEQUENCE [LARGE SCALE GENOMIC DNA]</scope>
    <source>
        <strain evidence="1 2">DSM 13587</strain>
    </source>
</reference>
<evidence type="ECO:0000313" key="2">
    <source>
        <dbReference type="Proteomes" id="UP000295717"/>
    </source>
</evidence>
<dbReference type="AlphaFoldDB" id="A0A4R3MZL4"/>
<dbReference type="OrthoDB" id="9796641at2"/>
<sequence>MHVKSRSGRVFRIPSDEEDTRIRDGITADPDACELSDEQLGQLRPVRRSTSEASKEAISIPLSSEVLDYFKASGPGWQTRIDSALREWIETHPAA</sequence>
<organism evidence="1 2">
    <name type="scientific">Thiobaca trueperi</name>
    <dbReference type="NCBI Taxonomy" id="127458"/>
    <lineage>
        <taxon>Bacteria</taxon>
        <taxon>Pseudomonadati</taxon>
        <taxon>Pseudomonadota</taxon>
        <taxon>Gammaproteobacteria</taxon>
        <taxon>Chromatiales</taxon>
        <taxon>Chromatiaceae</taxon>
        <taxon>Thiobaca</taxon>
    </lineage>
</organism>
<dbReference type="RefSeq" id="WP_132976328.1">
    <property type="nucleotide sequence ID" value="NZ_SMAO01000003.1"/>
</dbReference>
<comment type="caution">
    <text evidence="1">The sequence shown here is derived from an EMBL/GenBank/DDBJ whole genome shotgun (WGS) entry which is preliminary data.</text>
</comment>
<keyword evidence="2" id="KW-1185">Reference proteome</keyword>